<name>A0A9W6UCE7_9STRA</name>
<comment type="caution">
    <text evidence="3">The sequence shown here is derived from an EMBL/GenBank/DDBJ whole genome shotgun (WGS) entry which is preliminary data.</text>
</comment>
<organism evidence="3 4">
    <name type="scientific">Phytophthora lilii</name>
    <dbReference type="NCBI Taxonomy" id="2077276"/>
    <lineage>
        <taxon>Eukaryota</taxon>
        <taxon>Sar</taxon>
        <taxon>Stramenopiles</taxon>
        <taxon>Oomycota</taxon>
        <taxon>Peronosporomycetes</taxon>
        <taxon>Peronosporales</taxon>
        <taxon>Peronosporaceae</taxon>
        <taxon>Phytophthora</taxon>
    </lineage>
</organism>
<feature type="compositionally biased region" description="Basic and acidic residues" evidence="2">
    <location>
        <begin position="184"/>
        <end position="193"/>
    </location>
</feature>
<feature type="compositionally biased region" description="Basic and acidic residues" evidence="2">
    <location>
        <begin position="88"/>
        <end position="97"/>
    </location>
</feature>
<dbReference type="AlphaFoldDB" id="A0A9W6UCE7"/>
<feature type="region of interest" description="Disordered" evidence="2">
    <location>
        <begin position="74"/>
        <end position="106"/>
    </location>
</feature>
<evidence type="ECO:0000256" key="2">
    <source>
        <dbReference type="SAM" id="MobiDB-lite"/>
    </source>
</evidence>
<protein>
    <submittedName>
        <fullName evidence="3">Unnamed protein product</fullName>
    </submittedName>
</protein>
<evidence type="ECO:0000256" key="1">
    <source>
        <dbReference type="SAM" id="Coils"/>
    </source>
</evidence>
<evidence type="ECO:0000313" key="4">
    <source>
        <dbReference type="Proteomes" id="UP001165083"/>
    </source>
</evidence>
<reference evidence="3" key="1">
    <citation type="submission" date="2023-04" db="EMBL/GenBank/DDBJ databases">
        <title>Phytophthora lilii NBRC 32176.</title>
        <authorList>
            <person name="Ichikawa N."/>
            <person name="Sato H."/>
            <person name="Tonouchi N."/>
        </authorList>
    </citation>
    <scope>NUCLEOTIDE SEQUENCE</scope>
    <source>
        <strain evidence="3">NBRC 32176</strain>
    </source>
</reference>
<accession>A0A9W6UCE7</accession>
<evidence type="ECO:0000313" key="3">
    <source>
        <dbReference type="EMBL" id="GMF30636.1"/>
    </source>
</evidence>
<feature type="region of interest" description="Disordered" evidence="2">
    <location>
        <begin position="884"/>
        <end position="907"/>
    </location>
</feature>
<gene>
    <name evidence="3" type="ORF">Plil01_001309400</name>
</gene>
<feature type="compositionally biased region" description="Polar residues" evidence="2">
    <location>
        <begin position="205"/>
        <end position="221"/>
    </location>
</feature>
<dbReference type="Proteomes" id="UP001165083">
    <property type="component" value="Unassembled WGS sequence"/>
</dbReference>
<feature type="region of interest" description="Disordered" evidence="2">
    <location>
        <begin position="184"/>
        <end position="221"/>
    </location>
</feature>
<feature type="coiled-coil region" evidence="1">
    <location>
        <begin position="134"/>
        <end position="179"/>
    </location>
</feature>
<dbReference type="EMBL" id="BSXW01000853">
    <property type="protein sequence ID" value="GMF30636.1"/>
    <property type="molecule type" value="Genomic_DNA"/>
</dbReference>
<dbReference type="OrthoDB" id="428159at2759"/>
<keyword evidence="1" id="KW-0175">Coiled coil</keyword>
<keyword evidence="4" id="KW-1185">Reference proteome</keyword>
<proteinExistence type="predicted"/>
<sequence length="1077" mass="120659">MINYLIKKGEERSEPNATDYVRRRRWIRTRHRVHNDVTPIEVTDTVSGEKDVNTDIETNNSVNWVVDGDKEFAQPEKENAEDNNTTGESDRPKDADHSLPPPHKQCGVSPHVELKHFSMKMDKAALDAAWRAAVKGLEQVYARAKEQRARKKQKWGVKKEKLKRQIHLLEKTIVSMQAVALEEEKKRQLERTRFPGSPRYAKQGSLPSPTSRSMPTAASMDSPTNSINLASRMHCAQSKLDALRRFYWHPRENGYSLRFSIDGIFYGLRDFYVESFDSSFSIQISHQTNGAQGITPTCKVSMRGHTVCCGKHVKVVGEKGTRIPKSIWDSMYMDSDFEASINLIYVEDLEDPSSVGQGRWEFLFSPEATYVELINFTRRVRGGMDLPEPMVRKLCSDVLSSLIRDLTLLYFPYELALAFSLPPAKLDIKGEIKIAGQSIDDVMGMELKELDLNAIQEEQAQQKLRRQTTGGGKENAEASIPLAPIMDAAAAAAQMFSSLLTGSDKQMEAIAKMLQLSPPQFNLLVALKNSGLFPSTHSFQSVSSICSYYNAFSIDEETLETKKGANNGNQDERLRTAWRQILELVYIRKMQPARVSPRSKSRQKMPSFENKTNETQAMFELFDIDTFFDTIKRLSKKPATVQVSVNHFYATLNALNVVEALTKLYERIVLGIDYSKPRTGADGFIYGIRLGRKATVHPAMAMAAAAAAASAAASNDGEIHPVGTPPVLDLRRYRPAEISFRTRVQTFSRFWQTLKKVIEFVRENIDDVSAELAGNLKGTGDDCVLNGSFKDADFRGPLSIGLSVPPCFLGFYRTEMVALGNNRVGMQVDAMLPTVSAKTMTGDEKEQTVKALKPFGRVMLADLSSEVLLDLDALVAREEERREQAVASAKKKPASSKSPKAADAKKPNQHCALAFSFGANSCNIDDDTMPNDNIPPTKTLGRLNVSTSEFTKLHTTAKAGSFMLRVLSIVDYLLTEYVRPQLLKAFPQHQVLFDTAKASMIQLLQSEKLEIDFDVMARAFIHEDESLMVTMCGSPLHPMPMTVKDEVNLLDIILQVDDLVNIWIDDRYPPYSNPLYF</sequence>